<keyword evidence="2 9" id="KW-0378">Hydrolase</keyword>
<dbReference type="SUPFAM" id="SSF69989">
    <property type="entry name" value="C-terminal domain of PLC-beta"/>
    <property type="match status" value="1"/>
</dbReference>
<dbReference type="Gene3D" id="3.20.20.190">
    <property type="entry name" value="Phosphatidylinositol (PI) phosphodiesterase"/>
    <property type="match status" value="1"/>
</dbReference>
<dbReference type="Pfam" id="PF22631">
    <property type="entry name" value="PLCB1-4-like_EFh"/>
    <property type="match status" value="1"/>
</dbReference>
<keyword evidence="6 9" id="KW-0807">Transducer</keyword>
<feature type="coiled-coil region" evidence="12">
    <location>
        <begin position="1070"/>
        <end position="1097"/>
    </location>
</feature>
<dbReference type="PROSITE" id="PS50007">
    <property type="entry name" value="PIPLC_X_DOMAIN"/>
    <property type="match status" value="1"/>
</dbReference>
<evidence type="ECO:0000256" key="1">
    <source>
        <dbReference type="ARBA" id="ARBA00022553"/>
    </source>
</evidence>
<dbReference type="Ensembl" id="ENSCMMT00000001545.1">
    <property type="protein sequence ID" value="ENSCMMP00000001376.1"/>
    <property type="gene ID" value="ENSCMMG00000000902.1"/>
</dbReference>
<keyword evidence="1" id="KW-0597">Phosphoprotein</keyword>
<keyword evidence="11" id="KW-0479">Metal-binding</keyword>
<comment type="catalytic activity">
    <reaction evidence="7">
        <text>a 1,2-diacyl-sn-glycero-3-phospho-(1D-myo-inositol-4,5-bisphosphate) + H2O = 1D-myo-inositol 1,4,5-trisphosphate + a 1,2-diacyl-sn-glycerol + H(+)</text>
        <dbReference type="Rhea" id="RHEA:33179"/>
        <dbReference type="ChEBI" id="CHEBI:15377"/>
        <dbReference type="ChEBI" id="CHEBI:15378"/>
        <dbReference type="ChEBI" id="CHEBI:17815"/>
        <dbReference type="ChEBI" id="CHEBI:58456"/>
        <dbReference type="ChEBI" id="CHEBI:203600"/>
        <dbReference type="EC" id="3.1.4.11"/>
    </reaction>
    <physiologicalReaction direction="left-to-right" evidence="7">
        <dbReference type="Rhea" id="RHEA:33180"/>
    </physiologicalReaction>
</comment>
<dbReference type="FunFam" id="2.30.29.240:FF:000002">
    <property type="entry name" value="1-phosphatidylinositol 4,5-bisphosphate phosphodiesterase"/>
    <property type="match status" value="1"/>
</dbReference>
<evidence type="ECO:0000259" key="14">
    <source>
        <dbReference type="PROSITE" id="PS50004"/>
    </source>
</evidence>
<dbReference type="Pfam" id="PF00388">
    <property type="entry name" value="PI-PLC-X"/>
    <property type="match status" value="1"/>
</dbReference>
<dbReference type="SUPFAM" id="SSF50729">
    <property type="entry name" value="PH domain-like"/>
    <property type="match status" value="1"/>
</dbReference>
<dbReference type="PANTHER" id="PTHR10336:SF10">
    <property type="entry name" value="1-PHOSPHATIDYLINOSITOL 4,5-BISPHOSPHATE PHOSPHODIESTERASE BETA-2"/>
    <property type="match status" value="1"/>
</dbReference>
<feature type="domain" description="PI-PLC Y-box" evidence="15">
    <location>
        <begin position="555"/>
        <end position="671"/>
    </location>
</feature>
<reference evidence="16" key="3">
    <citation type="submission" date="2025-09" db="UniProtKB">
        <authorList>
            <consortium name="Ensembl"/>
        </authorList>
    </citation>
    <scope>IDENTIFICATION</scope>
</reference>
<dbReference type="GO" id="GO:0005737">
    <property type="term" value="C:cytoplasm"/>
    <property type="evidence" value="ECO:0007669"/>
    <property type="project" value="TreeGrafter"/>
</dbReference>
<dbReference type="SMART" id="SM00149">
    <property type="entry name" value="PLCYc"/>
    <property type="match status" value="1"/>
</dbReference>
<dbReference type="GO" id="GO:0048015">
    <property type="term" value="P:phosphatidylinositol-mediated signaling"/>
    <property type="evidence" value="ECO:0007669"/>
    <property type="project" value="TreeGrafter"/>
</dbReference>
<dbReference type="EC" id="3.1.4.11" evidence="9"/>
<feature type="region of interest" description="Disordered" evidence="13">
    <location>
        <begin position="464"/>
        <end position="498"/>
    </location>
</feature>
<evidence type="ECO:0000259" key="15">
    <source>
        <dbReference type="PROSITE" id="PS50008"/>
    </source>
</evidence>
<evidence type="ECO:0000256" key="8">
    <source>
        <dbReference type="ARBA" id="ARBA00023726"/>
    </source>
</evidence>
<dbReference type="CDD" id="cd13361">
    <property type="entry name" value="PH_PLC_beta"/>
    <property type="match status" value="1"/>
</dbReference>
<dbReference type="InterPro" id="IPR011992">
    <property type="entry name" value="EF-hand-dom_pair"/>
</dbReference>
<dbReference type="PRINTS" id="PR00390">
    <property type="entry name" value="PHPHLIPASEC"/>
</dbReference>
<keyword evidence="12" id="KW-0175">Coiled coil</keyword>
<dbReference type="InterPro" id="IPR037862">
    <property type="entry name" value="PLC-beta_PH"/>
</dbReference>
<dbReference type="GO" id="GO:0004435">
    <property type="term" value="F:phosphatidylinositol-4,5-bisphosphate phospholipase C activity"/>
    <property type="evidence" value="ECO:0007669"/>
    <property type="project" value="UniProtKB-UniRule"/>
</dbReference>
<dbReference type="PANTHER" id="PTHR10336">
    <property type="entry name" value="PHOSPHOINOSITIDE-SPECIFIC PHOSPHOLIPASE C FAMILY PROTEIN"/>
    <property type="match status" value="1"/>
</dbReference>
<evidence type="ECO:0000256" key="3">
    <source>
        <dbReference type="ARBA" id="ARBA00022837"/>
    </source>
</evidence>
<comment type="catalytic activity">
    <reaction evidence="8">
        <text>a 1,2-diacyl-sn-glycero-3-phospho-(1D-myo-inositol) + H2O = 1D-myo-inositol 1-phosphate + a 1,2-diacyl-sn-glycerol + H(+)</text>
        <dbReference type="Rhea" id="RHEA:43484"/>
        <dbReference type="ChEBI" id="CHEBI:15377"/>
        <dbReference type="ChEBI" id="CHEBI:15378"/>
        <dbReference type="ChEBI" id="CHEBI:17815"/>
        <dbReference type="ChEBI" id="CHEBI:57880"/>
        <dbReference type="ChEBI" id="CHEBI:58433"/>
    </reaction>
    <physiologicalReaction direction="left-to-right" evidence="8">
        <dbReference type="Rhea" id="RHEA:43485"/>
    </physiologicalReaction>
</comment>
<dbReference type="Gene3D" id="1.10.238.10">
    <property type="entry name" value="EF-hand"/>
    <property type="match status" value="1"/>
</dbReference>
<dbReference type="AlphaFoldDB" id="A0A8C3B5X9"/>
<dbReference type="GO" id="GO:0005509">
    <property type="term" value="F:calcium ion binding"/>
    <property type="evidence" value="ECO:0007669"/>
    <property type="project" value="UniProtKB-UniRule"/>
</dbReference>
<reference evidence="16" key="1">
    <citation type="submission" date="2018-09" db="EMBL/GenBank/DDBJ databases">
        <title>Common duck and Muscovy duck high density SNP chip.</title>
        <authorList>
            <person name="Vignal A."/>
            <person name="Thebault N."/>
            <person name="Warren W.C."/>
        </authorList>
    </citation>
    <scope>NUCLEOTIDE SEQUENCE [LARGE SCALE GENOMIC DNA]</scope>
</reference>
<dbReference type="Pfam" id="PF08703">
    <property type="entry name" value="PLC-beta_C"/>
    <property type="match status" value="1"/>
</dbReference>
<dbReference type="CDD" id="cd00275">
    <property type="entry name" value="C2_PLC_like"/>
    <property type="match status" value="1"/>
</dbReference>
<evidence type="ECO:0000313" key="17">
    <source>
        <dbReference type="Proteomes" id="UP000694556"/>
    </source>
</evidence>
<dbReference type="Proteomes" id="UP000694556">
    <property type="component" value="Chromosome 5"/>
</dbReference>
<organism evidence="16 17">
    <name type="scientific">Cairina moschata</name>
    <name type="common">Muscovy duck</name>
    <dbReference type="NCBI Taxonomy" id="8855"/>
    <lineage>
        <taxon>Eukaryota</taxon>
        <taxon>Metazoa</taxon>
        <taxon>Chordata</taxon>
        <taxon>Craniata</taxon>
        <taxon>Vertebrata</taxon>
        <taxon>Euteleostomi</taxon>
        <taxon>Archelosauria</taxon>
        <taxon>Archosauria</taxon>
        <taxon>Dinosauria</taxon>
        <taxon>Saurischia</taxon>
        <taxon>Theropoda</taxon>
        <taxon>Coelurosauria</taxon>
        <taxon>Aves</taxon>
        <taxon>Neognathae</taxon>
        <taxon>Galloanserae</taxon>
        <taxon>Anseriformes</taxon>
        <taxon>Anatidae</taxon>
        <taxon>Anatinae</taxon>
        <taxon>Cairina</taxon>
    </lineage>
</organism>
<dbReference type="CDD" id="cd16209">
    <property type="entry name" value="EFh_PI-PLCbeta2"/>
    <property type="match status" value="1"/>
</dbReference>
<comment type="cofactor">
    <cofactor evidence="11">
        <name>Ca(2+)</name>
        <dbReference type="ChEBI" id="CHEBI:29108"/>
    </cofactor>
    <text evidence="11">Binds 1 Ca(2+) ion per subunit.</text>
</comment>
<dbReference type="FunFam" id="1.20.1230.10:FF:000004">
    <property type="entry name" value="1-phosphatidylinositol 4,5-bisphosphate phosphodiesterase"/>
    <property type="match status" value="1"/>
</dbReference>
<feature type="active site" evidence="10">
    <location>
        <position position="327"/>
    </location>
</feature>
<dbReference type="Pfam" id="PF17787">
    <property type="entry name" value="PH_14"/>
    <property type="match status" value="1"/>
</dbReference>
<keyword evidence="17" id="KW-1185">Reference proteome</keyword>
<dbReference type="InterPro" id="IPR042531">
    <property type="entry name" value="PLC-beta_C_sf"/>
</dbReference>
<dbReference type="InterPro" id="IPR001192">
    <property type="entry name" value="PI-PLC_fam"/>
</dbReference>
<dbReference type="InterPro" id="IPR016280">
    <property type="entry name" value="PLC-beta"/>
</dbReference>
<evidence type="ECO:0000256" key="10">
    <source>
        <dbReference type="PIRSR" id="PIRSR000956-1"/>
    </source>
</evidence>
<dbReference type="PROSITE" id="PS50004">
    <property type="entry name" value="C2"/>
    <property type="match status" value="1"/>
</dbReference>
<dbReference type="SUPFAM" id="SSF51695">
    <property type="entry name" value="PLC-like phosphodiesterases"/>
    <property type="match status" value="1"/>
</dbReference>
<evidence type="ECO:0000256" key="9">
    <source>
        <dbReference type="PIRNR" id="PIRNR000956"/>
    </source>
</evidence>
<dbReference type="GO" id="GO:0046488">
    <property type="term" value="P:phosphatidylinositol metabolic process"/>
    <property type="evidence" value="ECO:0007669"/>
    <property type="project" value="TreeGrafter"/>
</dbReference>
<dbReference type="InterPro" id="IPR000008">
    <property type="entry name" value="C2_dom"/>
</dbReference>
<proteinExistence type="predicted"/>
<feature type="binding site" evidence="11">
    <location>
        <position position="408"/>
    </location>
    <ligand>
        <name>Ca(2+)</name>
        <dbReference type="ChEBI" id="CHEBI:29108"/>
    </ligand>
</feature>
<dbReference type="GO" id="GO:0016042">
    <property type="term" value="P:lipid catabolic process"/>
    <property type="evidence" value="ECO:0007669"/>
    <property type="project" value="UniProtKB-KW"/>
</dbReference>
<dbReference type="SMART" id="SM00148">
    <property type="entry name" value="PLCXc"/>
    <property type="match status" value="1"/>
</dbReference>
<evidence type="ECO:0000256" key="2">
    <source>
        <dbReference type="ARBA" id="ARBA00022801"/>
    </source>
</evidence>
<feature type="coiled-coil region" evidence="12">
    <location>
        <begin position="855"/>
        <end position="882"/>
    </location>
</feature>
<dbReference type="Gene3D" id="2.30.29.240">
    <property type="match status" value="1"/>
</dbReference>
<keyword evidence="5 9" id="KW-0443">Lipid metabolism</keyword>
<protein>
    <recommendedName>
        <fullName evidence="9">1-phosphatidylinositol 4,5-bisphosphate phosphodiesterase</fullName>
        <ecNumber evidence="9">3.1.4.11</ecNumber>
    </recommendedName>
</protein>
<evidence type="ECO:0000256" key="13">
    <source>
        <dbReference type="SAM" id="MobiDB-lite"/>
    </source>
</evidence>
<sequence>MSMLTPVLQPPEVKEYLSKGERFIKWDDETANASPVILRVDPKGFYLYWTYQNKEMEILDITSIRDTRVGRFAKIPKCQKLREVFNLDYPHSTFLLKTLTIVSGPDMVDLTFHNFVSYKENVGKSWAEDIMAIVRNPLTYNASRYTFLEKILVKLKMQLNAEGKIPVKNIFQMFPADRKRVEAALSACHLPKGKNDAINPEDFPETVYKTFLMNLCPRPEIDEIFTSHHLKAKPYMTKEHLAKFINKKQRDSRLNDILFPPAKPEQVQSLIEKYEPSGINIQRGQLSPEGMVWFLCGPENNVIALDKLVLYQDMTQPLSHYFINSSHNTYLTAGQFSGISSPEMYRQTLLAGCRCVELDCWKGRPPDEEPIITHGFTMTTEILFKDAIEAIAESAFKTSLYPVILSFENHVDSPKQQAKMAEYCRTIFGDMLLTEPLEKYPLKPGVPLPSPKDLLGKILIKNKKKQSVSGKRQNSLKKGRNVEPEVIGQPAPMDAEDTGITTDVGCVRLVWAGDVAEEEPEEEDEQLGNLDEEEIKKMQSDEGTAGLEVTAYEEMSSLVNYIQPIKFDSFEVSAQKNRSYVISSFTELKAYDLLTKFPMQFVEYNKRQMSRIYPKGTRMDSSNYMPQMFWNVGCQMVALNFQTMDVPMQQNMALFEFNGQCGYLLKHEFMRRPDKPFDPFSVDRIDVVVASTLSVTILSGQFLSDRSVKTYVEVELFGLPRDTKRKYRTKLTSTANSINPVWKEEPFVFEKVVSFYSHLDRESLQILLVTSTALRAEERWPLTSFLFLDLTIALSNPIKFFSLQDKKSVKLKDGSVEVSFPKFCRCLKYACVRENGLYFYILEPQTASLAELQQMKLFLKLLKKQEKELKELERKGSKRREELLQKYSALFSEPIYHGAAQLLYLFCRSLTIADVDTTCANPVVMAESIDSQVLELKERLKMDLIQLGEEHYDGIRRRKEQHATEQVTKITELAKEKQTAELKALKESSESNIKDIKKKLEAKRVDRIQAMMRNTSDKAAQERLKKEINNSHIQEVVQTIKLVSSVTICHSTSVFCKVGVVERMIQGLCLQLQQEVVAEYEEKLKSLNAEVQEIVKNCAKVVFPEEPEMWNEAVLSIPKEEQHSTEQLEKKIPVAEVSRLTIAMAEPPETETDSNIEESRF</sequence>
<keyword evidence="4 9" id="KW-0442">Lipid degradation</keyword>
<dbReference type="CDD" id="cd08624">
    <property type="entry name" value="PI-PLCc_beta2"/>
    <property type="match status" value="1"/>
</dbReference>
<evidence type="ECO:0000256" key="11">
    <source>
        <dbReference type="PIRSR" id="PIRSR000956-2"/>
    </source>
</evidence>
<dbReference type="FunFam" id="1.10.238.10:FF:000024">
    <property type="entry name" value="1-phosphatidylinositol 4,5-bisphosphate phosphodiesterase"/>
    <property type="match status" value="1"/>
</dbReference>
<evidence type="ECO:0000256" key="12">
    <source>
        <dbReference type="SAM" id="Coils"/>
    </source>
</evidence>
<dbReference type="SUPFAM" id="SSF47473">
    <property type="entry name" value="EF-hand"/>
    <property type="match status" value="1"/>
</dbReference>
<evidence type="ECO:0000256" key="7">
    <source>
        <dbReference type="ARBA" id="ARBA00023674"/>
    </source>
</evidence>
<name>A0A8C3B5X9_CAIMO</name>
<dbReference type="PIRSF" id="PIRSF000956">
    <property type="entry name" value="PLC-beta"/>
    <property type="match status" value="1"/>
</dbReference>
<dbReference type="InterPro" id="IPR035892">
    <property type="entry name" value="C2_domain_sf"/>
</dbReference>
<feature type="binding site" evidence="11">
    <location>
        <position position="328"/>
    </location>
    <ligand>
        <name>Ca(2+)</name>
        <dbReference type="ChEBI" id="CHEBI:29108"/>
    </ligand>
</feature>
<feature type="domain" description="C2" evidence="14">
    <location>
        <begin position="672"/>
        <end position="805"/>
    </location>
</feature>
<dbReference type="InterPro" id="IPR014815">
    <property type="entry name" value="PLC-beta_C"/>
</dbReference>
<evidence type="ECO:0000313" key="16">
    <source>
        <dbReference type="Ensembl" id="ENSCMMP00000001376.1"/>
    </source>
</evidence>
<keyword evidence="3 11" id="KW-0106">Calcium</keyword>
<dbReference type="InterPro" id="IPR053945">
    <property type="entry name" value="PLCB1-4-like_EFh"/>
</dbReference>
<dbReference type="GO" id="GO:0051209">
    <property type="term" value="P:release of sequestered calcium ion into cytosol"/>
    <property type="evidence" value="ECO:0007669"/>
    <property type="project" value="TreeGrafter"/>
</dbReference>
<reference evidence="16" key="2">
    <citation type="submission" date="2025-08" db="UniProtKB">
        <authorList>
            <consortium name="Ensembl"/>
        </authorList>
    </citation>
    <scope>IDENTIFICATION</scope>
</reference>
<dbReference type="Pfam" id="PF00387">
    <property type="entry name" value="PI-PLC-Y"/>
    <property type="match status" value="1"/>
</dbReference>
<evidence type="ECO:0000256" key="6">
    <source>
        <dbReference type="ARBA" id="ARBA00023224"/>
    </source>
</evidence>
<dbReference type="InterPro" id="IPR028403">
    <property type="entry name" value="PLC-beta2_cat"/>
</dbReference>
<evidence type="ECO:0000256" key="5">
    <source>
        <dbReference type="ARBA" id="ARBA00023098"/>
    </source>
</evidence>
<feature type="binding site" evidence="11">
    <location>
        <position position="359"/>
    </location>
    <ligand>
        <name>Ca(2+)</name>
        <dbReference type="ChEBI" id="CHEBI:29108"/>
    </ligand>
</feature>
<feature type="binding site" evidence="11">
    <location>
        <position position="357"/>
    </location>
    <ligand>
        <name>Ca(2+)</name>
        <dbReference type="ChEBI" id="CHEBI:29108"/>
    </ligand>
</feature>
<dbReference type="Gene3D" id="2.60.40.150">
    <property type="entry name" value="C2 domain"/>
    <property type="match status" value="1"/>
</dbReference>
<dbReference type="SUPFAM" id="SSF49562">
    <property type="entry name" value="C2 domain (Calcium/lipid-binding domain, CaLB)"/>
    <property type="match status" value="1"/>
</dbReference>
<dbReference type="InterPro" id="IPR001711">
    <property type="entry name" value="PLipase_C_Pinositol-sp_Y"/>
</dbReference>
<dbReference type="InterPro" id="IPR000909">
    <property type="entry name" value="PLipase_C_PInositol-sp_X_dom"/>
</dbReference>
<feature type="active site" evidence="10">
    <location>
        <position position="374"/>
    </location>
</feature>
<dbReference type="GO" id="GO:0007186">
    <property type="term" value="P:G protein-coupled receptor signaling pathway"/>
    <property type="evidence" value="ECO:0007669"/>
    <property type="project" value="TreeGrafter"/>
</dbReference>
<dbReference type="Pfam" id="PF00168">
    <property type="entry name" value="C2"/>
    <property type="match status" value="1"/>
</dbReference>
<dbReference type="Gene3D" id="1.20.1230.10">
    <property type="entry name" value="Phospholipase C beta, distal C-terminal domain"/>
    <property type="match status" value="1"/>
</dbReference>
<dbReference type="PROSITE" id="PS50008">
    <property type="entry name" value="PIPLC_Y_DOMAIN"/>
    <property type="match status" value="1"/>
</dbReference>
<feature type="coiled-coil region" evidence="12">
    <location>
        <begin position="979"/>
        <end position="1006"/>
    </location>
</feature>
<dbReference type="InterPro" id="IPR017946">
    <property type="entry name" value="PLC-like_Pdiesterase_TIM-brl"/>
</dbReference>
<evidence type="ECO:0000256" key="4">
    <source>
        <dbReference type="ARBA" id="ARBA00022963"/>
    </source>
</evidence>
<accession>A0A8C3B5X9</accession>
<dbReference type="InterPro" id="IPR046969">
    <property type="entry name" value="PLCbeta2_EF"/>
</dbReference>